<dbReference type="PANTHER" id="PTHR33172:SF37">
    <property type="entry name" value="PROTEIN OXIDATIVE STRESS 3 LIKE 1"/>
    <property type="match status" value="1"/>
</dbReference>
<evidence type="ECO:0000256" key="1">
    <source>
        <dbReference type="ARBA" id="ARBA00004123"/>
    </source>
</evidence>
<accession>A0ABD3EMZ6</accession>
<dbReference type="Proteomes" id="UP001632038">
    <property type="component" value="Unassembled WGS sequence"/>
</dbReference>
<comment type="subcellular location">
    <subcellularLocation>
        <location evidence="1">Nucleus</location>
    </subcellularLocation>
</comment>
<dbReference type="GO" id="GO:0006950">
    <property type="term" value="P:response to stress"/>
    <property type="evidence" value="ECO:0007669"/>
    <property type="project" value="UniProtKB-ARBA"/>
</dbReference>
<dbReference type="InterPro" id="IPR051992">
    <property type="entry name" value="OxStress_Response_Reg"/>
</dbReference>
<organism evidence="4 5">
    <name type="scientific">Castilleja foliolosa</name>
    <dbReference type="NCBI Taxonomy" id="1961234"/>
    <lineage>
        <taxon>Eukaryota</taxon>
        <taxon>Viridiplantae</taxon>
        <taxon>Streptophyta</taxon>
        <taxon>Embryophyta</taxon>
        <taxon>Tracheophyta</taxon>
        <taxon>Spermatophyta</taxon>
        <taxon>Magnoliopsida</taxon>
        <taxon>eudicotyledons</taxon>
        <taxon>Gunneridae</taxon>
        <taxon>Pentapetalae</taxon>
        <taxon>asterids</taxon>
        <taxon>lamiids</taxon>
        <taxon>Lamiales</taxon>
        <taxon>Orobanchaceae</taxon>
        <taxon>Pedicularideae</taxon>
        <taxon>Castillejinae</taxon>
        <taxon>Castilleja</taxon>
    </lineage>
</organism>
<feature type="region of interest" description="Disordered" evidence="3">
    <location>
        <begin position="36"/>
        <end position="63"/>
    </location>
</feature>
<keyword evidence="2" id="KW-0539">Nucleus</keyword>
<evidence type="ECO:0000256" key="2">
    <source>
        <dbReference type="ARBA" id="ARBA00023242"/>
    </source>
</evidence>
<dbReference type="EMBL" id="JAVIJP010000001">
    <property type="protein sequence ID" value="KAL3655802.1"/>
    <property type="molecule type" value="Genomic_DNA"/>
</dbReference>
<evidence type="ECO:0000256" key="3">
    <source>
        <dbReference type="SAM" id="MobiDB-lite"/>
    </source>
</evidence>
<dbReference type="AlphaFoldDB" id="A0ABD3EMZ6"/>
<feature type="compositionally biased region" description="Low complexity" evidence="3">
    <location>
        <begin position="36"/>
        <end position="46"/>
    </location>
</feature>
<keyword evidence="5" id="KW-1185">Reference proteome</keyword>
<gene>
    <name evidence="4" type="ORF">CASFOL_000198</name>
</gene>
<evidence type="ECO:0000313" key="4">
    <source>
        <dbReference type="EMBL" id="KAL3655802.1"/>
    </source>
</evidence>
<dbReference type="GO" id="GO:0005634">
    <property type="term" value="C:nucleus"/>
    <property type="evidence" value="ECO:0007669"/>
    <property type="project" value="UniProtKB-SubCell"/>
</dbReference>
<sequence>MPTNVMNKVVFEDVREKVGNRGLVKTSCHEKAYCSNESSSSIGKNSDLSEDLSEKLGDDDEEVESKYKGPLDAMDALEQVLPIRRGISRFYDGKSKSFASLAEISSSSSIKEIVKPNNAYTRKRTNMVARNLTPLRANGNSVGISKRMMTSGSGRSAALALAVALNNSERDHNNKMQTVVISSHVKDFCSLRSFSLADLQQHCFSVNLKPSLMD</sequence>
<name>A0ABD3EMZ6_9LAMI</name>
<protein>
    <submittedName>
        <fullName evidence="4">Uncharacterized protein</fullName>
    </submittedName>
</protein>
<comment type="caution">
    <text evidence="4">The sequence shown here is derived from an EMBL/GenBank/DDBJ whole genome shotgun (WGS) entry which is preliminary data.</text>
</comment>
<dbReference type="PANTHER" id="PTHR33172">
    <property type="entry name" value="OS08G0516900 PROTEIN"/>
    <property type="match status" value="1"/>
</dbReference>
<reference evidence="5" key="1">
    <citation type="journal article" date="2024" name="IScience">
        <title>Strigolactones Initiate the Formation of Haustorium-like Structures in Castilleja.</title>
        <authorList>
            <person name="Buerger M."/>
            <person name="Peterson D."/>
            <person name="Chory J."/>
        </authorList>
    </citation>
    <scope>NUCLEOTIDE SEQUENCE [LARGE SCALE GENOMIC DNA]</scope>
</reference>
<evidence type="ECO:0000313" key="5">
    <source>
        <dbReference type="Proteomes" id="UP001632038"/>
    </source>
</evidence>
<proteinExistence type="predicted"/>